<name>A0ABS3F7T5_9PROT</name>
<feature type="domain" description="SCP" evidence="1">
    <location>
        <begin position="9"/>
        <end position="113"/>
    </location>
</feature>
<comment type="caution">
    <text evidence="2">The sequence shown here is derived from an EMBL/GenBank/DDBJ whole genome shotgun (WGS) entry which is preliminary data.</text>
</comment>
<dbReference type="PANTHER" id="PTHR31157">
    <property type="entry name" value="SCP DOMAIN-CONTAINING PROTEIN"/>
    <property type="match status" value="1"/>
</dbReference>
<dbReference type="EMBL" id="JAFLNC010000004">
    <property type="protein sequence ID" value="MBO0334403.1"/>
    <property type="molecule type" value="Genomic_DNA"/>
</dbReference>
<proteinExistence type="predicted"/>
<evidence type="ECO:0000313" key="3">
    <source>
        <dbReference type="Proteomes" id="UP000664761"/>
    </source>
</evidence>
<dbReference type="Gene3D" id="3.40.33.10">
    <property type="entry name" value="CAP"/>
    <property type="match status" value="1"/>
</dbReference>
<dbReference type="InterPro" id="IPR035940">
    <property type="entry name" value="CAP_sf"/>
</dbReference>
<dbReference type="Proteomes" id="UP000664761">
    <property type="component" value="Unassembled WGS sequence"/>
</dbReference>
<evidence type="ECO:0000313" key="2">
    <source>
        <dbReference type="EMBL" id="MBO0334403.1"/>
    </source>
</evidence>
<evidence type="ECO:0000259" key="1">
    <source>
        <dbReference type="Pfam" id="PF00188"/>
    </source>
</evidence>
<gene>
    <name evidence="2" type="ORF">J0X12_12300</name>
</gene>
<dbReference type="InterPro" id="IPR014044">
    <property type="entry name" value="CAP_dom"/>
</dbReference>
<dbReference type="RefSeq" id="WP_207046173.1">
    <property type="nucleotide sequence ID" value="NZ_JAFLNC010000004.1"/>
</dbReference>
<sequence length="132" mass="14101">MSLITDVIDCLNAEREKVDLPALSPNDKLMLTAQQHAEFMDRKQALSHSGAGGSTFDQRILATGYKFTAAAENVALGAVDAAGVVQMWMDSPPHRANILNAQVTEVGLGISPAQPEAPEVTRFWSLTLAAPL</sequence>
<dbReference type="CDD" id="cd05379">
    <property type="entry name" value="CAP_bacterial"/>
    <property type="match status" value="1"/>
</dbReference>
<dbReference type="SUPFAM" id="SSF55797">
    <property type="entry name" value="PR-1-like"/>
    <property type="match status" value="1"/>
</dbReference>
<accession>A0ABS3F7T5</accession>
<keyword evidence="3" id="KW-1185">Reference proteome</keyword>
<reference evidence="2 3" key="1">
    <citation type="submission" date="2021-03" db="EMBL/GenBank/DDBJ databases">
        <title>Sneathiella sp. CAU 1612 isolated from Kang Won-do.</title>
        <authorList>
            <person name="Kim W."/>
        </authorList>
    </citation>
    <scope>NUCLEOTIDE SEQUENCE [LARGE SCALE GENOMIC DNA]</scope>
    <source>
        <strain evidence="2 3">CAU 1612</strain>
    </source>
</reference>
<protein>
    <submittedName>
        <fullName evidence="2">CAP domain-containing protein</fullName>
    </submittedName>
</protein>
<dbReference type="Pfam" id="PF00188">
    <property type="entry name" value="CAP"/>
    <property type="match status" value="1"/>
</dbReference>
<dbReference type="PANTHER" id="PTHR31157:SF1">
    <property type="entry name" value="SCP DOMAIN-CONTAINING PROTEIN"/>
    <property type="match status" value="1"/>
</dbReference>
<organism evidence="2 3">
    <name type="scientific">Sneathiella sedimenti</name>
    <dbReference type="NCBI Taxonomy" id="2816034"/>
    <lineage>
        <taxon>Bacteria</taxon>
        <taxon>Pseudomonadati</taxon>
        <taxon>Pseudomonadota</taxon>
        <taxon>Alphaproteobacteria</taxon>
        <taxon>Sneathiellales</taxon>
        <taxon>Sneathiellaceae</taxon>
        <taxon>Sneathiella</taxon>
    </lineage>
</organism>